<dbReference type="GO" id="GO:0005886">
    <property type="term" value="C:plasma membrane"/>
    <property type="evidence" value="ECO:0007669"/>
    <property type="project" value="UniProtKB-SubCell"/>
</dbReference>
<feature type="coiled-coil region" evidence="8">
    <location>
        <begin position="210"/>
        <end position="254"/>
    </location>
</feature>
<dbReference type="GO" id="GO:0000156">
    <property type="term" value="F:phosphorelay response regulator activity"/>
    <property type="evidence" value="ECO:0007669"/>
    <property type="project" value="TreeGrafter"/>
</dbReference>
<evidence type="ECO:0000256" key="2">
    <source>
        <dbReference type="ARBA" id="ARBA00004429"/>
    </source>
</evidence>
<evidence type="ECO:0000256" key="6">
    <source>
        <dbReference type="ARBA" id="ARBA00022777"/>
    </source>
</evidence>
<keyword evidence="4" id="KW-0597">Phosphoprotein</keyword>
<dbReference type="SMART" id="SM00387">
    <property type="entry name" value="HATPase_c"/>
    <property type="match status" value="1"/>
</dbReference>
<dbReference type="EMBL" id="JACHHY010000004">
    <property type="protein sequence ID" value="MBB5017534.1"/>
    <property type="molecule type" value="Genomic_DNA"/>
</dbReference>
<dbReference type="PROSITE" id="PS50113">
    <property type="entry name" value="PAC"/>
    <property type="match status" value="1"/>
</dbReference>
<keyword evidence="6" id="KW-0418">Kinase</keyword>
<comment type="catalytic activity">
    <reaction evidence="1">
        <text>ATP + protein L-histidine = ADP + protein N-phospho-L-histidine.</text>
        <dbReference type="EC" id="2.7.13.3"/>
    </reaction>
</comment>
<evidence type="ECO:0000313" key="14">
    <source>
        <dbReference type="EMBL" id="MBB5017534.1"/>
    </source>
</evidence>
<evidence type="ECO:0000256" key="8">
    <source>
        <dbReference type="SAM" id="Coils"/>
    </source>
</evidence>
<dbReference type="InterPro" id="IPR000014">
    <property type="entry name" value="PAS"/>
</dbReference>
<dbReference type="InterPro" id="IPR036097">
    <property type="entry name" value="HisK_dim/P_sf"/>
</dbReference>
<evidence type="ECO:0000259" key="11">
    <source>
        <dbReference type="PROSITE" id="PS50112"/>
    </source>
</evidence>
<dbReference type="CDD" id="cd00130">
    <property type="entry name" value="PAS"/>
    <property type="match status" value="1"/>
</dbReference>
<dbReference type="SUPFAM" id="SSF158472">
    <property type="entry name" value="HAMP domain-like"/>
    <property type="match status" value="1"/>
</dbReference>
<dbReference type="GO" id="GO:0007234">
    <property type="term" value="P:osmosensory signaling via phosphorelay pathway"/>
    <property type="evidence" value="ECO:0007669"/>
    <property type="project" value="TreeGrafter"/>
</dbReference>
<evidence type="ECO:0000259" key="10">
    <source>
        <dbReference type="PROSITE" id="PS50109"/>
    </source>
</evidence>
<evidence type="ECO:0000259" key="13">
    <source>
        <dbReference type="PROSITE" id="PS50885"/>
    </source>
</evidence>
<keyword evidence="15" id="KW-1185">Reference proteome</keyword>
<dbReference type="PROSITE" id="PS50112">
    <property type="entry name" value="PAS"/>
    <property type="match status" value="1"/>
</dbReference>
<dbReference type="InterPro" id="IPR003594">
    <property type="entry name" value="HATPase_dom"/>
</dbReference>
<dbReference type="InterPro" id="IPR000700">
    <property type="entry name" value="PAS-assoc_C"/>
</dbReference>
<dbReference type="PANTHER" id="PTHR42878">
    <property type="entry name" value="TWO-COMPONENT HISTIDINE KINASE"/>
    <property type="match status" value="1"/>
</dbReference>
<dbReference type="SUPFAM" id="SSF47384">
    <property type="entry name" value="Homodimeric domain of signal transducing histidine kinase"/>
    <property type="match status" value="1"/>
</dbReference>
<evidence type="ECO:0000256" key="7">
    <source>
        <dbReference type="ARBA" id="ARBA00023136"/>
    </source>
</evidence>
<evidence type="ECO:0000256" key="9">
    <source>
        <dbReference type="SAM" id="Phobius"/>
    </source>
</evidence>
<dbReference type="SMART" id="SM00304">
    <property type="entry name" value="HAMP"/>
    <property type="match status" value="1"/>
</dbReference>
<organism evidence="14 15">
    <name type="scientific">Chitinivorax tropicus</name>
    <dbReference type="NCBI Taxonomy" id="714531"/>
    <lineage>
        <taxon>Bacteria</taxon>
        <taxon>Pseudomonadati</taxon>
        <taxon>Pseudomonadota</taxon>
        <taxon>Betaproteobacteria</taxon>
        <taxon>Chitinivorax</taxon>
    </lineage>
</organism>
<sequence>MSMTVRRAIVLAVIVGLLIPSAIISFITLQGQRTALIEQLKKDHARLTEILVLGMQEPLWNLSADAGMPLLNSIMDDERVVRVLVTDPALGTFLQAERPERRRGQILIPPLRKTVVYQGSEIGVVTIEVDSGQLEAALRDDRNKFLLTVAGQLLVSLALILILMQLRVLEPLRRLMTDSRKLAQRELEQPFLWERKDEFGALGRSLETTRQSLQTLFTELESKNQALEADIMVRKQVENQLRISEERYRRLVESTKVIPWEAQSGSWRFSYVGPQAESLLGYPLSMWYQEGFLTSYLHPDDRHFAYQIFGETSPEQSDREFECRLLAADGHNVWVSLVASVLTDKSGEKYLQGYLIDIGARKKVEEQLVHYREHLEELVEARTAALASANNELQAFSYSVSHDLRAPLRTVDGFGQALLEDYGDKLDDQGRDYVQRMRRATQRMGELIDTLLNLARLARSEMHLEMLSLSLLVQSILEELQANEPNRKVELRIAPEVYVHADGKLLRSALYNLLSNAWKFTSKATNPEIEFGVKDTDGRRIYFVRDNGVGFDMSLAGKLFGAFQRLHTVQEFEGIGVGLATAQRIIHRHRGEIWAEAEPSKGATFFFTLQANPKASSEDAIAAPVESA</sequence>
<keyword evidence="8" id="KW-0175">Coiled coil</keyword>
<dbReference type="Gene3D" id="3.30.565.10">
    <property type="entry name" value="Histidine kinase-like ATPase, C-terminal domain"/>
    <property type="match status" value="1"/>
</dbReference>
<dbReference type="AlphaFoldDB" id="A0A840ME15"/>
<keyword evidence="9" id="KW-1133">Transmembrane helix</keyword>
<comment type="caution">
    <text evidence="14">The sequence shown here is derived from an EMBL/GenBank/DDBJ whole genome shotgun (WGS) entry which is preliminary data.</text>
</comment>
<evidence type="ECO:0000313" key="15">
    <source>
        <dbReference type="Proteomes" id="UP000575898"/>
    </source>
</evidence>
<dbReference type="InterPro" id="IPR013655">
    <property type="entry name" value="PAS_fold_3"/>
</dbReference>
<dbReference type="CDD" id="cd06225">
    <property type="entry name" value="HAMP"/>
    <property type="match status" value="1"/>
</dbReference>
<dbReference type="InterPro" id="IPR005467">
    <property type="entry name" value="His_kinase_dom"/>
</dbReference>
<dbReference type="PROSITE" id="PS50109">
    <property type="entry name" value="HIS_KIN"/>
    <property type="match status" value="1"/>
</dbReference>
<dbReference type="EC" id="2.7.13.3" evidence="3"/>
<dbReference type="Proteomes" id="UP000575898">
    <property type="component" value="Unassembled WGS sequence"/>
</dbReference>
<gene>
    <name evidence="14" type="ORF">HNQ59_000803</name>
</gene>
<dbReference type="SUPFAM" id="SSF55874">
    <property type="entry name" value="ATPase domain of HSP90 chaperone/DNA topoisomerase II/histidine kinase"/>
    <property type="match status" value="1"/>
</dbReference>
<dbReference type="CDD" id="cd00082">
    <property type="entry name" value="HisKA"/>
    <property type="match status" value="1"/>
</dbReference>
<dbReference type="InterPro" id="IPR036890">
    <property type="entry name" value="HATPase_C_sf"/>
</dbReference>
<dbReference type="Pfam" id="PF00512">
    <property type="entry name" value="HisKA"/>
    <property type="match status" value="1"/>
</dbReference>
<dbReference type="PANTHER" id="PTHR42878:SF15">
    <property type="entry name" value="BACTERIOPHYTOCHROME"/>
    <property type="match status" value="1"/>
</dbReference>
<dbReference type="Gene3D" id="6.10.340.10">
    <property type="match status" value="1"/>
</dbReference>
<keyword evidence="7 9" id="KW-0472">Membrane</keyword>
<dbReference type="Gene3D" id="3.30.450.20">
    <property type="entry name" value="PAS domain"/>
    <property type="match status" value="1"/>
</dbReference>
<evidence type="ECO:0000256" key="1">
    <source>
        <dbReference type="ARBA" id="ARBA00000085"/>
    </source>
</evidence>
<keyword evidence="9" id="KW-0812">Transmembrane</keyword>
<dbReference type="FunFam" id="1.10.287.130:FF:000070">
    <property type="entry name" value="Histidine kinase sensor protein"/>
    <property type="match status" value="1"/>
</dbReference>
<evidence type="ECO:0000259" key="12">
    <source>
        <dbReference type="PROSITE" id="PS50113"/>
    </source>
</evidence>
<dbReference type="GO" id="GO:0030295">
    <property type="term" value="F:protein kinase activator activity"/>
    <property type="evidence" value="ECO:0007669"/>
    <property type="project" value="TreeGrafter"/>
</dbReference>
<keyword evidence="5" id="KW-0808">Transferase</keyword>
<dbReference type="Pfam" id="PF00672">
    <property type="entry name" value="HAMP"/>
    <property type="match status" value="1"/>
</dbReference>
<dbReference type="NCBIfam" id="TIGR00229">
    <property type="entry name" value="sensory_box"/>
    <property type="match status" value="1"/>
</dbReference>
<feature type="domain" description="PAS" evidence="11">
    <location>
        <begin position="244"/>
        <end position="302"/>
    </location>
</feature>
<feature type="domain" description="HAMP" evidence="13">
    <location>
        <begin position="166"/>
        <end position="218"/>
    </location>
</feature>
<dbReference type="InterPro" id="IPR035965">
    <property type="entry name" value="PAS-like_dom_sf"/>
</dbReference>
<feature type="transmembrane region" description="Helical" evidence="9">
    <location>
        <begin position="145"/>
        <end position="166"/>
    </location>
</feature>
<comment type="subcellular location">
    <subcellularLocation>
        <location evidence="2">Cell inner membrane</location>
        <topology evidence="2">Multi-pass membrane protein</topology>
    </subcellularLocation>
</comment>
<dbReference type="PROSITE" id="PS50885">
    <property type="entry name" value="HAMP"/>
    <property type="match status" value="1"/>
</dbReference>
<dbReference type="FunFam" id="3.30.565.10:FF:000006">
    <property type="entry name" value="Sensor histidine kinase WalK"/>
    <property type="match status" value="1"/>
</dbReference>
<feature type="domain" description="Histidine kinase" evidence="10">
    <location>
        <begin position="399"/>
        <end position="613"/>
    </location>
</feature>
<dbReference type="InterPro" id="IPR003661">
    <property type="entry name" value="HisK_dim/P_dom"/>
</dbReference>
<proteinExistence type="predicted"/>
<protein>
    <recommendedName>
        <fullName evidence="3">histidine kinase</fullName>
        <ecNumber evidence="3">2.7.13.3</ecNumber>
    </recommendedName>
</protein>
<dbReference type="InterPro" id="IPR050351">
    <property type="entry name" value="BphY/WalK/GraS-like"/>
</dbReference>
<dbReference type="Gene3D" id="1.10.287.130">
    <property type="match status" value="1"/>
</dbReference>
<reference evidence="14 15" key="1">
    <citation type="submission" date="2020-08" db="EMBL/GenBank/DDBJ databases">
        <title>Genomic Encyclopedia of Type Strains, Phase IV (KMG-IV): sequencing the most valuable type-strain genomes for metagenomic binning, comparative biology and taxonomic classification.</title>
        <authorList>
            <person name="Goeker M."/>
        </authorList>
    </citation>
    <scope>NUCLEOTIDE SEQUENCE [LARGE SCALE GENOMIC DNA]</scope>
    <source>
        <strain evidence="14 15">DSM 27165</strain>
    </source>
</reference>
<feature type="domain" description="PAC" evidence="12">
    <location>
        <begin position="319"/>
        <end position="370"/>
    </location>
</feature>
<dbReference type="GO" id="GO:0000155">
    <property type="term" value="F:phosphorelay sensor kinase activity"/>
    <property type="evidence" value="ECO:0007669"/>
    <property type="project" value="InterPro"/>
</dbReference>
<dbReference type="InterPro" id="IPR003660">
    <property type="entry name" value="HAMP_dom"/>
</dbReference>
<evidence type="ECO:0000256" key="4">
    <source>
        <dbReference type="ARBA" id="ARBA00022553"/>
    </source>
</evidence>
<dbReference type="SMART" id="SM00388">
    <property type="entry name" value="HisKA"/>
    <property type="match status" value="1"/>
</dbReference>
<dbReference type="PRINTS" id="PR00344">
    <property type="entry name" value="BCTRLSENSOR"/>
</dbReference>
<dbReference type="Pfam" id="PF02518">
    <property type="entry name" value="HATPase_c"/>
    <property type="match status" value="1"/>
</dbReference>
<accession>A0A840ME15</accession>
<feature type="coiled-coil region" evidence="8">
    <location>
        <begin position="361"/>
        <end position="392"/>
    </location>
</feature>
<evidence type="ECO:0000256" key="5">
    <source>
        <dbReference type="ARBA" id="ARBA00022679"/>
    </source>
</evidence>
<name>A0A840ME15_9PROT</name>
<dbReference type="Pfam" id="PF08447">
    <property type="entry name" value="PAS_3"/>
    <property type="match status" value="1"/>
</dbReference>
<evidence type="ECO:0000256" key="3">
    <source>
        <dbReference type="ARBA" id="ARBA00012438"/>
    </source>
</evidence>
<dbReference type="SUPFAM" id="SSF55785">
    <property type="entry name" value="PYP-like sensor domain (PAS domain)"/>
    <property type="match status" value="1"/>
</dbReference>
<dbReference type="InterPro" id="IPR004358">
    <property type="entry name" value="Sig_transdc_His_kin-like_C"/>
</dbReference>
<dbReference type="RefSeq" id="WP_184035511.1">
    <property type="nucleotide sequence ID" value="NZ_JACHHY010000004.1"/>
</dbReference>